<name>A0A6A4X2J0_AMPAM</name>
<accession>A0A6A4X2J0</accession>
<feature type="compositionally biased region" description="Basic and acidic residues" evidence="1">
    <location>
        <begin position="467"/>
        <end position="480"/>
    </location>
</feature>
<evidence type="ECO:0000256" key="1">
    <source>
        <dbReference type="SAM" id="MobiDB-lite"/>
    </source>
</evidence>
<proteinExistence type="predicted"/>
<feature type="compositionally biased region" description="Acidic residues" evidence="1">
    <location>
        <begin position="77"/>
        <end position="87"/>
    </location>
</feature>
<keyword evidence="3" id="KW-1185">Reference proteome</keyword>
<sequence>MGASSTLPRQCEHLVDVLCQEGQAARPAAAARDDSPPDGSNAGPADGRSVAPIGGRTTALTVAHDTRVVADAAQNTDEADSMSEECSEPDKQPSSSSSSDVARGEIIEVEERDEPVPMADSCVQVTEEDIARCLGLPPRPPLLTPPELDESGHPLRALSEENLTSASSFSETYTLRGGSDCDPLYDVPGSCGTNPLNMLEIPDYDRLCDDLSLTNHRLEKISRLHDFYRGLASQPPLPPPQSTPLITELFGGDRSETNSVCSEPVRPVACLHCKTLKKTDSLRHGNYVKSIKDWLALLPDLESEGEEYICDSCRQKQNEELDQIGDDFEIQSDITPYLPTFSNLSSLRHPDGASNPNLSKHDSLVLDDEPPPPAPAPATGTSPLQPPPPAPDRLDERLPGNGASGSDEEVGGGERGLKKDKKTDKKAAEDRKKTKERDRKPRSESVSSGTEAARGRSDRVPSLISGKPDRTARRGDEKTADWQQRGGAAHREKYNFSCDTTLPAFLPNVSSGYDSGNDSGIGLRKSQKKRKAAESAGYESALPPSECSSLESSQESEEEPRLNRKNGQVQAGSPAHKASSRRDSESRHPQGRLARVGDPSDSLRAEITAKAAAKKTWASGGIPVFSRLWHRKSSKLPPRGPPV</sequence>
<feature type="region of interest" description="Disordered" evidence="1">
    <location>
        <begin position="23"/>
        <end position="113"/>
    </location>
</feature>
<dbReference type="OrthoDB" id="6361791at2759"/>
<gene>
    <name evidence="2" type="ORF">FJT64_015582</name>
</gene>
<dbReference type="EMBL" id="VIIS01000065">
    <property type="protein sequence ID" value="KAF0313906.1"/>
    <property type="molecule type" value="Genomic_DNA"/>
</dbReference>
<dbReference type="Proteomes" id="UP000440578">
    <property type="component" value="Unassembled WGS sequence"/>
</dbReference>
<evidence type="ECO:0000313" key="3">
    <source>
        <dbReference type="Proteomes" id="UP000440578"/>
    </source>
</evidence>
<evidence type="ECO:0000313" key="2">
    <source>
        <dbReference type="EMBL" id="KAF0313906.1"/>
    </source>
</evidence>
<organism evidence="2 3">
    <name type="scientific">Amphibalanus amphitrite</name>
    <name type="common">Striped barnacle</name>
    <name type="synonym">Balanus amphitrite</name>
    <dbReference type="NCBI Taxonomy" id="1232801"/>
    <lineage>
        <taxon>Eukaryota</taxon>
        <taxon>Metazoa</taxon>
        <taxon>Ecdysozoa</taxon>
        <taxon>Arthropoda</taxon>
        <taxon>Crustacea</taxon>
        <taxon>Multicrustacea</taxon>
        <taxon>Cirripedia</taxon>
        <taxon>Thoracica</taxon>
        <taxon>Thoracicalcarea</taxon>
        <taxon>Balanomorpha</taxon>
        <taxon>Balanoidea</taxon>
        <taxon>Balanidae</taxon>
        <taxon>Amphibalaninae</taxon>
        <taxon>Amphibalanus</taxon>
    </lineage>
</organism>
<dbReference type="AlphaFoldDB" id="A0A6A4X2J0"/>
<feature type="region of interest" description="Disordered" evidence="1">
    <location>
        <begin position="345"/>
        <end position="604"/>
    </location>
</feature>
<feature type="compositionally biased region" description="Low complexity" evidence="1">
    <location>
        <begin position="539"/>
        <end position="553"/>
    </location>
</feature>
<feature type="compositionally biased region" description="Polar residues" evidence="1">
    <location>
        <begin position="508"/>
        <end position="518"/>
    </location>
</feature>
<protein>
    <submittedName>
        <fullName evidence="2">Uncharacterized protein</fullName>
    </submittedName>
</protein>
<comment type="caution">
    <text evidence="2">The sequence shown here is derived from an EMBL/GenBank/DDBJ whole genome shotgun (WGS) entry which is preliminary data.</text>
</comment>
<feature type="compositionally biased region" description="Basic and acidic residues" evidence="1">
    <location>
        <begin position="415"/>
        <end position="443"/>
    </location>
</feature>
<reference evidence="2 3" key="1">
    <citation type="submission" date="2019-07" db="EMBL/GenBank/DDBJ databases">
        <title>Draft genome assembly of a fouling barnacle, Amphibalanus amphitrite (Darwin, 1854): The first reference genome for Thecostraca.</title>
        <authorList>
            <person name="Kim W."/>
        </authorList>
    </citation>
    <scope>NUCLEOTIDE SEQUENCE [LARGE SCALE GENOMIC DNA]</scope>
    <source>
        <strain evidence="2">SNU_AA5</strain>
        <tissue evidence="2">Soma without cirri and trophi</tissue>
    </source>
</reference>